<evidence type="ECO:0000313" key="1">
    <source>
        <dbReference type="EMBL" id="KIL69407.1"/>
    </source>
</evidence>
<dbReference type="EMBL" id="KN818226">
    <property type="protein sequence ID" value="KIL69407.1"/>
    <property type="molecule type" value="Genomic_DNA"/>
</dbReference>
<dbReference type="InParanoid" id="A0A0C2X562"/>
<evidence type="ECO:0000313" key="2">
    <source>
        <dbReference type="Proteomes" id="UP000054549"/>
    </source>
</evidence>
<keyword evidence="2" id="KW-1185">Reference proteome</keyword>
<proteinExistence type="predicted"/>
<reference evidence="1 2" key="1">
    <citation type="submission" date="2014-04" db="EMBL/GenBank/DDBJ databases">
        <title>Evolutionary Origins and Diversification of the Mycorrhizal Mutualists.</title>
        <authorList>
            <consortium name="DOE Joint Genome Institute"/>
            <consortium name="Mycorrhizal Genomics Consortium"/>
            <person name="Kohler A."/>
            <person name="Kuo A."/>
            <person name="Nagy L.G."/>
            <person name="Floudas D."/>
            <person name="Copeland A."/>
            <person name="Barry K.W."/>
            <person name="Cichocki N."/>
            <person name="Veneault-Fourrey C."/>
            <person name="LaButti K."/>
            <person name="Lindquist E.A."/>
            <person name="Lipzen A."/>
            <person name="Lundell T."/>
            <person name="Morin E."/>
            <person name="Murat C."/>
            <person name="Riley R."/>
            <person name="Ohm R."/>
            <person name="Sun H."/>
            <person name="Tunlid A."/>
            <person name="Henrissat B."/>
            <person name="Grigoriev I.V."/>
            <person name="Hibbett D.S."/>
            <person name="Martin F."/>
        </authorList>
    </citation>
    <scope>NUCLEOTIDE SEQUENCE [LARGE SCALE GENOMIC DNA]</scope>
    <source>
        <strain evidence="1 2">Koide BX008</strain>
    </source>
</reference>
<protein>
    <submittedName>
        <fullName evidence="1">Uncharacterized protein</fullName>
    </submittedName>
</protein>
<sequence>MFTRKAVALCERAECTCRRSDQVTSPIVEAPFLREAQRLRRRCAIQFVDITGRKLSLLSRETASAPNQVDFLTLTGLLIFTTVEEFRSRNILAST</sequence>
<accession>A0A0C2X562</accession>
<organism evidence="1 2">
    <name type="scientific">Amanita muscaria (strain Koide BX008)</name>
    <dbReference type="NCBI Taxonomy" id="946122"/>
    <lineage>
        <taxon>Eukaryota</taxon>
        <taxon>Fungi</taxon>
        <taxon>Dikarya</taxon>
        <taxon>Basidiomycota</taxon>
        <taxon>Agaricomycotina</taxon>
        <taxon>Agaricomycetes</taxon>
        <taxon>Agaricomycetidae</taxon>
        <taxon>Agaricales</taxon>
        <taxon>Pluteineae</taxon>
        <taxon>Amanitaceae</taxon>
        <taxon>Amanita</taxon>
    </lineage>
</organism>
<dbReference type="AlphaFoldDB" id="A0A0C2X562"/>
<gene>
    <name evidence="1" type="ORF">M378DRAFT_157666</name>
</gene>
<dbReference type="HOGENOM" id="CLU_2372326_0_0_1"/>
<dbReference type="Proteomes" id="UP000054549">
    <property type="component" value="Unassembled WGS sequence"/>
</dbReference>
<name>A0A0C2X562_AMAMK</name>